<reference evidence="1 2" key="1">
    <citation type="submission" date="2021-01" db="EMBL/GenBank/DDBJ databases">
        <title>Actinoplanes sp. nov. LDG1-01 isolated from lichen.</title>
        <authorList>
            <person name="Saeng-In P."/>
            <person name="Phongsopitanun W."/>
            <person name="Kanchanasin P."/>
            <person name="Yuki M."/>
            <person name="Kudo T."/>
            <person name="Ohkuma M."/>
            <person name="Tanasupawat S."/>
        </authorList>
    </citation>
    <scope>NUCLEOTIDE SEQUENCE [LARGE SCALE GENOMIC DNA]</scope>
    <source>
        <strain evidence="1 2">LDG1-01</strain>
    </source>
</reference>
<name>A0ABS1VNV1_9ACTN</name>
<sequence>MPYWYKGADAERVVRALYDLGRLVEETTGLAGYDPQVELPLTEAAARPGLAVAVFDDVAADFARRGYSSPSADPPATP</sequence>
<organism evidence="1 2">
    <name type="scientific">Paractinoplanes lichenicola</name>
    <dbReference type="NCBI Taxonomy" id="2802976"/>
    <lineage>
        <taxon>Bacteria</taxon>
        <taxon>Bacillati</taxon>
        <taxon>Actinomycetota</taxon>
        <taxon>Actinomycetes</taxon>
        <taxon>Micromonosporales</taxon>
        <taxon>Micromonosporaceae</taxon>
        <taxon>Paractinoplanes</taxon>
    </lineage>
</organism>
<dbReference type="RefSeq" id="WP_202992383.1">
    <property type="nucleotide sequence ID" value="NZ_JAENHO010000004.1"/>
</dbReference>
<evidence type="ECO:0000313" key="1">
    <source>
        <dbReference type="EMBL" id="MBL7255885.1"/>
    </source>
</evidence>
<protein>
    <submittedName>
        <fullName evidence="1">Uncharacterized protein</fullName>
    </submittedName>
</protein>
<keyword evidence="2" id="KW-1185">Reference proteome</keyword>
<comment type="caution">
    <text evidence="1">The sequence shown here is derived from an EMBL/GenBank/DDBJ whole genome shotgun (WGS) entry which is preliminary data.</text>
</comment>
<proteinExistence type="predicted"/>
<accession>A0ABS1VNV1</accession>
<evidence type="ECO:0000313" key="2">
    <source>
        <dbReference type="Proteomes" id="UP000598996"/>
    </source>
</evidence>
<dbReference type="Proteomes" id="UP000598996">
    <property type="component" value="Unassembled WGS sequence"/>
</dbReference>
<dbReference type="EMBL" id="JAENHO010000004">
    <property type="protein sequence ID" value="MBL7255885.1"/>
    <property type="molecule type" value="Genomic_DNA"/>
</dbReference>
<gene>
    <name evidence="1" type="ORF">JKJ07_16405</name>
</gene>